<dbReference type="GeneID" id="103330682"/>
<dbReference type="InterPro" id="IPR032675">
    <property type="entry name" value="LRR_dom_sf"/>
</dbReference>
<feature type="domain" description="R13L1/DRL21-like LRR repeat region" evidence="10">
    <location>
        <begin position="694"/>
        <end position="816"/>
    </location>
</feature>
<protein>
    <submittedName>
        <fullName evidence="12">Disease resistance RPP13-like protein 1</fullName>
    </submittedName>
</protein>
<dbReference type="Pfam" id="PF18052">
    <property type="entry name" value="Rx_N"/>
    <property type="match status" value="1"/>
</dbReference>
<evidence type="ECO:0000313" key="11">
    <source>
        <dbReference type="Proteomes" id="UP000694861"/>
    </source>
</evidence>
<name>A0ABM0NY18_PRUMU</name>
<evidence type="ECO:0000259" key="9">
    <source>
        <dbReference type="Pfam" id="PF23559"/>
    </source>
</evidence>
<feature type="domain" description="Disease resistance N-terminal" evidence="8">
    <location>
        <begin position="9"/>
        <end position="94"/>
    </location>
</feature>
<reference evidence="12" key="2">
    <citation type="submission" date="2025-08" db="UniProtKB">
        <authorList>
            <consortium name="RefSeq"/>
        </authorList>
    </citation>
    <scope>IDENTIFICATION</scope>
</reference>
<dbReference type="Gene3D" id="3.80.10.10">
    <property type="entry name" value="Ribonuclease Inhibitor"/>
    <property type="match status" value="3"/>
</dbReference>
<evidence type="ECO:0000256" key="5">
    <source>
        <dbReference type="ARBA" id="ARBA00022840"/>
    </source>
</evidence>
<dbReference type="RefSeq" id="XP_008231507.2">
    <property type="nucleotide sequence ID" value="XM_008233285.2"/>
</dbReference>
<dbReference type="CDD" id="cd14798">
    <property type="entry name" value="RX-CC_like"/>
    <property type="match status" value="1"/>
</dbReference>
<keyword evidence="2" id="KW-0677">Repeat</keyword>
<dbReference type="SUPFAM" id="SSF52058">
    <property type="entry name" value="L domain-like"/>
    <property type="match status" value="2"/>
</dbReference>
<dbReference type="Gene3D" id="3.40.50.300">
    <property type="entry name" value="P-loop containing nucleotide triphosphate hydrolases"/>
    <property type="match status" value="1"/>
</dbReference>
<dbReference type="InterPro" id="IPR036388">
    <property type="entry name" value="WH-like_DNA-bd_sf"/>
</dbReference>
<dbReference type="InterPro" id="IPR002182">
    <property type="entry name" value="NB-ARC"/>
</dbReference>
<feature type="domain" description="Disease resistance protein winged helix" evidence="9">
    <location>
        <begin position="431"/>
        <end position="501"/>
    </location>
</feature>
<evidence type="ECO:0000259" key="7">
    <source>
        <dbReference type="Pfam" id="PF00931"/>
    </source>
</evidence>
<dbReference type="InterPro" id="IPR042197">
    <property type="entry name" value="Apaf_helical"/>
</dbReference>
<dbReference type="Proteomes" id="UP000694861">
    <property type="component" value="Linkage group LG5"/>
</dbReference>
<evidence type="ECO:0000259" key="10">
    <source>
        <dbReference type="Pfam" id="PF25019"/>
    </source>
</evidence>
<dbReference type="Pfam" id="PF00931">
    <property type="entry name" value="NB-ARC"/>
    <property type="match status" value="1"/>
</dbReference>
<dbReference type="InterPro" id="IPR058922">
    <property type="entry name" value="WHD_DRP"/>
</dbReference>
<feature type="region of interest" description="Disordered" evidence="6">
    <location>
        <begin position="152"/>
        <end position="172"/>
    </location>
</feature>
<dbReference type="PRINTS" id="PR00364">
    <property type="entry name" value="DISEASERSIST"/>
</dbReference>
<keyword evidence="1" id="KW-0433">Leucine-rich repeat</keyword>
<dbReference type="InterPro" id="IPR038005">
    <property type="entry name" value="RX-like_CC"/>
</dbReference>
<feature type="domain" description="NB-ARC" evidence="7">
    <location>
        <begin position="174"/>
        <end position="348"/>
    </location>
</feature>
<dbReference type="Gene3D" id="1.10.8.430">
    <property type="entry name" value="Helical domain of apoptotic protease-activating factors"/>
    <property type="match status" value="1"/>
</dbReference>
<keyword evidence="4" id="KW-0611">Plant defense</keyword>
<dbReference type="Pfam" id="PF23559">
    <property type="entry name" value="WHD_DRP"/>
    <property type="match status" value="1"/>
</dbReference>
<dbReference type="PANTHER" id="PTHR36766">
    <property type="entry name" value="PLANT BROAD-SPECTRUM MILDEW RESISTANCE PROTEIN RPW8"/>
    <property type="match status" value="1"/>
</dbReference>
<proteinExistence type="predicted"/>
<organism evidence="11 12">
    <name type="scientific">Prunus mume</name>
    <name type="common">Japanese apricot</name>
    <name type="synonym">Armeniaca mume</name>
    <dbReference type="NCBI Taxonomy" id="102107"/>
    <lineage>
        <taxon>Eukaryota</taxon>
        <taxon>Viridiplantae</taxon>
        <taxon>Streptophyta</taxon>
        <taxon>Embryophyta</taxon>
        <taxon>Tracheophyta</taxon>
        <taxon>Spermatophyta</taxon>
        <taxon>Magnoliopsida</taxon>
        <taxon>eudicotyledons</taxon>
        <taxon>Gunneridae</taxon>
        <taxon>Pentapetalae</taxon>
        <taxon>rosids</taxon>
        <taxon>fabids</taxon>
        <taxon>Rosales</taxon>
        <taxon>Rosaceae</taxon>
        <taxon>Amygdaloideae</taxon>
        <taxon>Amygdaleae</taxon>
        <taxon>Prunus</taxon>
    </lineage>
</organism>
<gene>
    <name evidence="12" type="primary">LOC103330682</name>
</gene>
<reference evidence="11" key="1">
    <citation type="journal article" date="2012" name="Nat. Commun.">
        <title>The genome of Prunus mume.</title>
        <authorList>
            <person name="Zhang Q."/>
            <person name="Chen W."/>
            <person name="Sun L."/>
            <person name="Zhao F."/>
            <person name="Huang B."/>
            <person name="Yang W."/>
            <person name="Tao Y."/>
            <person name="Wang J."/>
            <person name="Yuan Z."/>
            <person name="Fan G."/>
            <person name="Xing Z."/>
            <person name="Han C."/>
            <person name="Pan H."/>
            <person name="Zhong X."/>
            <person name="Shi W."/>
            <person name="Liang X."/>
            <person name="Du D."/>
            <person name="Sun F."/>
            <person name="Xu Z."/>
            <person name="Hao R."/>
            <person name="Lv T."/>
            <person name="Lv Y."/>
            <person name="Zheng Z."/>
            <person name="Sun M."/>
            <person name="Luo L."/>
            <person name="Cai M."/>
            <person name="Gao Y."/>
            <person name="Wang J."/>
            <person name="Yin Y."/>
            <person name="Xu X."/>
            <person name="Cheng T."/>
            <person name="Wang J."/>
        </authorList>
    </citation>
    <scope>NUCLEOTIDE SEQUENCE [LARGE SCALE GENOMIC DNA]</scope>
</reference>
<dbReference type="SUPFAM" id="SSF52540">
    <property type="entry name" value="P-loop containing nucleoside triphosphate hydrolases"/>
    <property type="match status" value="1"/>
</dbReference>
<dbReference type="SUPFAM" id="SSF52047">
    <property type="entry name" value="RNI-like"/>
    <property type="match status" value="1"/>
</dbReference>
<evidence type="ECO:0000256" key="4">
    <source>
        <dbReference type="ARBA" id="ARBA00022821"/>
    </source>
</evidence>
<dbReference type="PANTHER" id="PTHR36766:SF51">
    <property type="entry name" value="DISEASE RESISTANCE RPP13-LIKE PROTEIN 1"/>
    <property type="match status" value="1"/>
</dbReference>
<dbReference type="Gene3D" id="1.20.5.4130">
    <property type="match status" value="1"/>
</dbReference>
<evidence type="ECO:0000256" key="3">
    <source>
        <dbReference type="ARBA" id="ARBA00022741"/>
    </source>
</evidence>
<dbReference type="Gene3D" id="1.10.10.10">
    <property type="entry name" value="Winged helix-like DNA-binding domain superfamily/Winged helix DNA-binding domain"/>
    <property type="match status" value="1"/>
</dbReference>
<evidence type="ECO:0000256" key="6">
    <source>
        <dbReference type="SAM" id="MobiDB-lite"/>
    </source>
</evidence>
<keyword evidence="11" id="KW-1185">Reference proteome</keyword>
<evidence type="ECO:0000259" key="8">
    <source>
        <dbReference type="Pfam" id="PF18052"/>
    </source>
</evidence>
<accession>A0ABM0NY18</accession>
<feature type="compositionally biased region" description="Polar residues" evidence="6">
    <location>
        <begin position="152"/>
        <end position="166"/>
    </location>
</feature>
<evidence type="ECO:0000256" key="2">
    <source>
        <dbReference type="ARBA" id="ARBA00022737"/>
    </source>
</evidence>
<dbReference type="Pfam" id="PF25019">
    <property type="entry name" value="LRR_R13L1-DRL21"/>
    <property type="match status" value="1"/>
</dbReference>
<evidence type="ECO:0000313" key="12">
    <source>
        <dbReference type="RefSeq" id="XP_008231507.2"/>
    </source>
</evidence>
<keyword evidence="3" id="KW-0547">Nucleotide-binding</keyword>
<keyword evidence="5" id="KW-0067">ATP-binding</keyword>
<dbReference type="InterPro" id="IPR041118">
    <property type="entry name" value="Rx_N"/>
</dbReference>
<dbReference type="InterPro" id="IPR056789">
    <property type="entry name" value="LRR_R13L1-DRL21"/>
</dbReference>
<sequence length="1459" mass="166014">MGDAYLVAFLQVLVDKLGRREVFKYFGLIKGVDQKLQKWTATLSSIGAVLNEAEERQLITESKPLKLWLDDLRDLAYDVEDVLDKYATKMLKREIELGHYAGTARRVWNSVPNGVFNYKMNSEIQKITERLQEISQRKDQLSLNIITGTTSSTKARESLSPSSSQPDGPVIGRDEDKRRVVEFLSKQECGAVNFDVVAIVGMAGVGKTTLAAQVFNEIDATQQFKPTAWVCVSDDFNLERVTKQILAAVTSKHYPTEDFNQVQHYLHKELAGKKFLIVLDDVWGTCSYGLWMKLQSPFRDGAAGSKIIVTTRDAEVSKMMGARTLVHNLEPMSNDVCFEVFEQHAFRNVNRDIPPNFESLKEKIVARCRGLPLAARTLGGLLLRKEMNEWEEILNNKLWSLSNERDILPVLRLSYHHLPSHLKRCFAYCSILPNGYEFGEHQLILLWMAEGLIQPQPEHNKQMEDLGTDYFQELLSRSLFQKSSNKDNSKYVMHDLVVGLAQWAAGDICVRLEDKQNSDHVQLGCFTKARHASYISGEYDVVKRFEAFSEVKHLRTFLPLSLSEYHPSRFLSRKVTFDLLPKLQYLRVLSFNGYQVTELPNSIGKLKYLRYLDLSRTRIEYLPESTTSLYNLQTLILEGCRYLEALPIDLRNLLNLRHLYYSFEYAMPPQLGRLTNLLSLSNFVVGKGSDQSGIREIRSLLHLRGTLRLSRLENVIDAEDAQRADLKRKERVDELVLEWSSATQETQLGVLNGLEPHRMLKKLIIRGYAGLEFSTWIGDRLFSTMVHVRLDKCKNCQILPPLGQLPLLKELYITGMAAVEIVGPEFYGEGSLPFPVLETLEFEDMQHWKKWVPFVGDRGIGVFPCLKFLSIRNCPQLEGKVPENLDSLARLTIIKCEELVISISNYKQIGRLRIDGCKAVLKTSGVEFELLKSLQLSNISEVRFQTGEFTKGLRKVAKLTIGGCEELTSSLKNEDRVLQHLISLHRLVIVGNSSLLEKLGKEAEELLQLQILTCKLKYLQLNYCASLSKVPEGLHHLTALQDLQIIGCSSLVSFPDVGFPPSVEVIRIEECDSLLYLAKYQIPPNLRRIKILRCKSLKSLVEEEVGSSSSTSSHISLRYLDIRECESLTSLSLRAQLFPRALKSLLIFYCGELQLITSDGLAHDNANYCLEYISIGFCRNLKSLPEGLCHLTNLQTLQIYDCGNLVSIPSLSGEGLLSPTTTAASSLRRIIIKNCNKLEMLPDMRNLNCLQELNIDYGEGLNFTSFPLNLTSLVIGGIKNCKPMWEMLHRLTSLTKLWVDGEDPYVVSFPPEGDTEMDMEMLLPESLTHLTIGCFPNLKKLSSKGFQFLTSLQCLQLWNCPKLASIPVGPTLSLSQFWISGCPKIFWVITESQRSCVFGPYWHKISHIPYLEIYPTLPRWFFFIYNCFKRDSPTLDDNDLSNKWTRFGSIMVRRWILPV</sequence>
<dbReference type="InterPro" id="IPR027417">
    <property type="entry name" value="P-loop_NTPase"/>
</dbReference>
<evidence type="ECO:0000256" key="1">
    <source>
        <dbReference type="ARBA" id="ARBA00022614"/>
    </source>
</evidence>